<organism evidence="1 2">
    <name type="scientific">Xenopus laevis</name>
    <name type="common">African clawed frog</name>
    <dbReference type="NCBI Taxonomy" id="8355"/>
    <lineage>
        <taxon>Eukaryota</taxon>
        <taxon>Metazoa</taxon>
        <taxon>Chordata</taxon>
        <taxon>Craniata</taxon>
        <taxon>Vertebrata</taxon>
        <taxon>Euteleostomi</taxon>
        <taxon>Amphibia</taxon>
        <taxon>Batrachia</taxon>
        <taxon>Anura</taxon>
        <taxon>Pipoidea</taxon>
        <taxon>Pipidae</taxon>
        <taxon>Xenopodinae</taxon>
        <taxon>Xenopus</taxon>
        <taxon>Xenopus</taxon>
    </lineage>
</organism>
<dbReference type="Proteomes" id="UP000694892">
    <property type="component" value="Chromosome 4L"/>
</dbReference>
<accession>A0A974HMZ9</accession>
<name>A0A974HMZ9_XENLA</name>
<evidence type="ECO:0000313" key="1">
    <source>
        <dbReference type="EMBL" id="OCT83810.1"/>
    </source>
</evidence>
<proteinExistence type="predicted"/>
<evidence type="ECO:0000313" key="2">
    <source>
        <dbReference type="Proteomes" id="UP000694892"/>
    </source>
</evidence>
<sequence length="84" mass="9436">MNLFSASRFIIDTIGAQIRLKYSSALLKGTLPAQAHFSNRKTVFFIPCLPRAFSRLCNTLFFCFPRLLNNEMIAGNRGSSTGKF</sequence>
<dbReference type="AlphaFoldDB" id="A0A974HMZ9"/>
<protein>
    <submittedName>
        <fullName evidence="1">Uncharacterized protein</fullName>
    </submittedName>
</protein>
<reference evidence="2" key="1">
    <citation type="journal article" date="2016" name="Nature">
        <title>Genome evolution in the allotetraploid frog Xenopus laevis.</title>
        <authorList>
            <person name="Session A.M."/>
            <person name="Uno Y."/>
            <person name="Kwon T."/>
            <person name="Chapman J.A."/>
            <person name="Toyoda A."/>
            <person name="Takahashi S."/>
            <person name="Fukui A."/>
            <person name="Hikosaka A."/>
            <person name="Suzuki A."/>
            <person name="Kondo M."/>
            <person name="van Heeringen S.J."/>
            <person name="Quigley I."/>
            <person name="Heinz S."/>
            <person name="Ogino H."/>
            <person name="Ochi H."/>
            <person name="Hellsten U."/>
            <person name="Lyons J.B."/>
            <person name="Simakov O."/>
            <person name="Putnam N."/>
            <person name="Stites J."/>
            <person name="Kuroki Y."/>
            <person name="Tanaka T."/>
            <person name="Michiue T."/>
            <person name="Watanabe M."/>
            <person name="Bogdanovic O."/>
            <person name="Lister R."/>
            <person name="Georgiou G."/>
            <person name="Paranjpe S.S."/>
            <person name="van Kruijsbergen I."/>
            <person name="Shu S."/>
            <person name="Carlson J."/>
            <person name="Kinoshita T."/>
            <person name="Ohta Y."/>
            <person name="Mawaribuchi S."/>
            <person name="Jenkins J."/>
            <person name="Grimwood J."/>
            <person name="Schmutz J."/>
            <person name="Mitros T."/>
            <person name="Mozaffari S.V."/>
            <person name="Suzuki Y."/>
            <person name="Haramoto Y."/>
            <person name="Yamamoto T.S."/>
            <person name="Takagi C."/>
            <person name="Heald R."/>
            <person name="Miller K."/>
            <person name="Haudenschild C."/>
            <person name="Kitzman J."/>
            <person name="Nakayama T."/>
            <person name="Izutsu Y."/>
            <person name="Robert J."/>
            <person name="Fortriede J."/>
            <person name="Burns K."/>
            <person name="Lotay V."/>
            <person name="Karimi K."/>
            <person name="Yasuoka Y."/>
            <person name="Dichmann D.S."/>
            <person name="Flajnik M.F."/>
            <person name="Houston D.W."/>
            <person name="Shendure J."/>
            <person name="DuPasquier L."/>
            <person name="Vize P.D."/>
            <person name="Zorn A.M."/>
            <person name="Ito M."/>
            <person name="Marcotte E.M."/>
            <person name="Wallingford J.B."/>
            <person name="Ito Y."/>
            <person name="Asashima M."/>
            <person name="Ueno N."/>
            <person name="Matsuda Y."/>
            <person name="Veenstra G.J."/>
            <person name="Fujiyama A."/>
            <person name="Harland R.M."/>
            <person name="Taira M."/>
            <person name="Rokhsar D.S."/>
        </authorList>
    </citation>
    <scope>NUCLEOTIDE SEQUENCE [LARGE SCALE GENOMIC DNA]</scope>
    <source>
        <strain evidence="2">J</strain>
    </source>
</reference>
<gene>
    <name evidence="1" type="ORF">XELAEV_18021949mg</name>
</gene>
<dbReference type="EMBL" id="CM004472">
    <property type="protein sequence ID" value="OCT83810.1"/>
    <property type="molecule type" value="Genomic_DNA"/>
</dbReference>